<feature type="region of interest" description="Disordered" evidence="1">
    <location>
        <begin position="240"/>
        <end position="282"/>
    </location>
</feature>
<gene>
    <name evidence="2" type="ORF">H4219_003847</name>
</gene>
<proteinExistence type="predicted"/>
<feature type="compositionally biased region" description="Low complexity" evidence="1">
    <location>
        <begin position="244"/>
        <end position="257"/>
    </location>
</feature>
<comment type="caution">
    <text evidence="2">The sequence shown here is derived from an EMBL/GenBank/DDBJ whole genome shotgun (WGS) entry which is preliminary data.</text>
</comment>
<dbReference type="Proteomes" id="UP001150538">
    <property type="component" value="Unassembled WGS sequence"/>
</dbReference>
<accession>A0A9W7ZUD4</accession>
<sequence length="388" mass="42764">MSSTSISSRNIRSSLAIYTQQISRTVPSFIVNRGFNSQRSRGKHSLSPLQSTNNIISNTGSPYYYDFGEDIHQVVDYAANYRASRFNNIRDSKLFRIKKKSRMSCPSNMYQDAVSLNDNSNNDRRILRKSRLSTFRSNGNQREVSTTIDQIVSGLMAALPRQRSCHSPFVSKTTTPTKITAYDLSPELSARSLPTESSKYYSAFGSPESPQTPSPSRFFFNDSELTSPLERSVLLLSPLVTPEQSPSQSSSSSSSSPCPRNNNAATTTQPSGHQGIFSPTAFVISSPTPSDISPLLYSIPIFSTQPHRISQQAPKNKPKKLNRSKTVSPARNREQRLLSPPPPPPPLPPRPGRGSSNSNANVKKDKIYINGIVGSKNVNYSSPSIINI</sequence>
<dbReference type="EMBL" id="JANBPU010000107">
    <property type="protein sequence ID" value="KAJ1916319.1"/>
    <property type="molecule type" value="Genomic_DNA"/>
</dbReference>
<evidence type="ECO:0000313" key="2">
    <source>
        <dbReference type="EMBL" id="KAJ1916319.1"/>
    </source>
</evidence>
<feature type="region of interest" description="Disordered" evidence="1">
    <location>
        <begin position="199"/>
        <end position="222"/>
    </location>
</feature>
<reference evidence="2" key="1">
    <citation type="submission" date="2022-07" db="EMBL/GenBank/DDBJ databases">
        <title>Phylogenomic reconstructions and comparative analyses of Kickxellomycotina fungi.</title>
        <authorList>
            <person name="Reynolds N.K."/>
            <person name="Stajich J.E."/>
            <person name="Barry K."/>
            <person name="Grigoriev I.V."/>
            <person name="Crous P."/>
            <person name="Smith M.E."/>
        </authorList>
    </citation>
    <scope>NUCLEOTIDE SEQUENCE</scope>
    <source>
        <strain evidence="2">NBRC 100468</strain>
    </source>
</reference>
<name>A0A9W7ZUD4_9FUNG</name>
<evidence type="ECO:0000313" key="3">
    <source>
        <dbReference type="Proteomes" id="UP001150538"/>
    </source>
</evidence>
<feature type="compositionally biased region" description="Pro residues" evidence="1">
    <location>
        <begin position="339"/>
        <end position="351"/>
    </location>
</feature>
<dbReference type="AlphaFoldDB" id="A0A9W7ZUD4"/>
<feature type="region of interest" description="Disordered" evidence="1">
    <location>
        <begin position="306"/>
        <end position="364"/>
    </location>
</feature>
<feature type="compositionally biased region" description="Polar residues" evidence="1">
    <location>
        <begin position="258"/>
        <end position="272"/>
    </location>
</feature>
<evidence type="ECO:0000256" key="1">
    <source>
        <dbReference type="SAM" id="MobiDB-lite"/>
    </source>
</evidence>
<keyword evidence="3" id="KW-1185">Reference proteome</keyword>
<protein>
    <submittedName>
        <fullName evidence="2">Uncharacterized protein</fullName>
    </submittedName>
</protein>
<organism evidence="2 3">
    <name type="scientific">Mycoemilia scoparia</name>
    <dbReference type="NCBI Taxonomy" id="417184"/>
    <lineage>
        <taxon>Eukaryota</taxon>
        <taxon>Fungi</taxon>
        <taxon>Fungi incertae sedis</taxon>
        <taxon>Zoopagomycota</taxon>
        <taxon>Kickxellomycotina</taxon>
        <taxon>Kickxellomycetes</taxon>
        <taxon>Kickxellales</taxon>
        <taxon>Kickxellaceae</taxon>
        <taxon>Mycoemilia</taxon>
    </lineage>
</organism>